<sequence>MSAAREEGAPGAGLRGRGVAAFPAAAAPAWAALGSRGRAGGCAQAEGGGGGERPDRREGQGKLSARRRAAPVAKPPLPAPALWCTSLSFSLAHSLTSWLEIPTDVERVDRQTDTRAQGAGAGGGVAAGGGESPHSGATVRPRPGPACRVGARPPEPLRGAGEGRALGGRDAGVPGRRSRSREASSGRGRPLRAPAGPSLPEKREARRRRPCGCPESSGPEPLRTGPSIWRG</sequence>
<accession>A0ACB0ECV0</accession>
<evidence type="ECO:0000313" key="1">
    <source>
        <dbReference type="EMBL" id="CAI9698099.1"/>
    </source>
</evidence>
<reference evidence="1" key="1">
    <citation type="submission" date="2023-05" db="EMBL/GenBank/DDBJ databases">
        <authorList>
            <consortium name="ELIXIR-Norway"/>
        </authorList>
    </citation>
    <scope>NUCLEOTIDE SEQUENCE</scope>
</reference>
<dbReference type="Proteomes" id="UP001162501">
    <property type="component" value="Chromosome 18"/>
</dbReference>
<dbReference type="EMBL" id="OX596102">
    <property type="protein sequence ID" value="CAI9698099.1"/>
    <property type="molecule type" value="Genomic_DNA"/>
</dbReference>
<organism evidence="1 2">
    <name type="scientific">Rangifer tarandus platyrhynchus</name>
    <name type="common">Svalbard reindeer</name>
    <dbReference type="NCBI Taxonomy" id="3082113"/>
    <lineage>
        <taxon>Eukaryota</taxon>
        <taxon>Metazoa</taxon>
        <taxon>Chordata</taxon>
        <taxon>Craniata</taxon>
        <taxon>Vertebrata</taxon>
        <taxon>Euteleostomi</taxon>
        <taxon>Mammalia</taxon>
        <taxon>Eutheria</taxon>
        <taxon>Laurasiatheria</taxon>
        <taxon>Artiodactyla</taxon>
        <taxon>Ruminantia</taxon>
        <taxon>Pecora</taxon>
        <taxon>Cervidae</taxon>
        <taxon>Odocoileinae</taxon>
        <taxon>Rangifer</taxon>
    </lineage>
</organism>
<name>A0ACB0ECV0_RANTA</name>
<evidence type="ECO:0000313" key="2">
    <source>
        <dbReference type="Proteomes" id="UP001162501"/>
    </source>
</evidence>
<gene>
    <name evidence="1" type="ORF">MRATA1EN3_LOCUS9312</name>
</gene>
<proteinExistence type="predicted"/>
<protein>
    <submittedName>
        <fullName evidence="1">Uncharacterized protein</fullName>
    </submittedName>
</protein>